<reference evidence="1 2" key="1">
    <citation type="journal article" date="2006" name="Science">
        <title>Genome of rice cluster I archaea -- the key methane producers in the rice rhizosphere.</title>
        <authorList>
            <person name="Erkel C."/>
            <person name="Kube M."/>
            <person name="Reinhardt R."/>
            <person name="Liesack W."/>
        </authorList>
    </citation>
    <scope>NUCLEOTIDE SEQUENCE [LARGE SCALE GENOMIC DNA]</scope>
    <source>
        <strain evidence="2">DSM 22066 / NBRC 105507 / MRE50</strain>
    </source>
</reference>
<keyword evidence="2" id="KW-1185">Reference proteome</keyword>
<accession>Q0W2V8</accession>
<organism evidence="1 2">
    <name type="scientific">Methanocella arvoryzae (strain DSM 22066 / NBRC 105507 / MRE50)</name>
    <dbReference type="NCBI Taxonomy" id="351160"/>
    <lineage>
        <taxon>Archaea</taxon>
        <taxon>Methanobacteriati</taxon>
        <taxon>Methanobacteriota</taxon>
        <taxon>Stenosarchaea group</taxon>
        <taxon>Methanomicrobia</taxon>
        <taxon>Methanocellales</taxon>
        <taxon>Methanocellaceae</taxon>
        <taxon>Methanocella</taxon>
    </lineage>
</organism>
<sequence length="133" mass="14660">MEGKGTYTLIMQLKEGRKLRVGALGEIYFEEGFYAYTGSALGSGGFSRIKRHLDVAAGKNSTRKWHIDYLLPHSDVLQTVTSVRPECSVAAGIDAVLPRIAGFGCSDCRCQSHLHYSRTLDSMVNAVRKAHRV</sequence>
<dbReference type="STRING" id="351160.RCIX2161"/>
<dbReference type="InterPro" id="IPR002837">
    <property type="entry name" value="DUF123"/>
</dbReference>
<evidence type="ECO:0000313" key="2">
    <source>
        <dbReference type="Proteomes" id="UP000000663"/>
    </source>
</evidence>
<dbReference type="PANTHER" id="PTHR37460">
    <property type="entry name" value="ENDONUCLEASE III"/>
    <property type="match status" value="1"/>
</dbReference>
<dbReference type="CDD" id="cd10441">
    <property type="entry name" value="GIY-YIG_COG1833"/>
    <property type="match status" value="1"/>
</dbReference>
<name>Q0W2V8_METAR</name>
<dbReference type="RefSeq" id="WP_012035292.1">
    <property type="nucleotide sequence ID" value="NC_009464.1"/>
</dbReference>
<gene>
    <name evidence="1" type="ORF">RCIX2161</name>
</gene>
<proteinExistence type="predicted"/>
<dbReference type="Proteomes" id="UP000000663">
    <property type="component" value="Chromosome"/>
</dbReference>
<dbReference type="Pfam" id="PF01986">
    <property type="entry name" value="DUF123"/>
    <property type="match status" value="1"/>
</dbReference>
<evidence type="ECO:0008006" key="3">
    <source>
        <dbReference type="Google" id="ProtNLM"/>
    </source>
</evidence>
<protein>
    <recommendedName>
        <fullName evidence="3">GIY-YIG domain-containing protein</fullName>
    </recommendedName>
</protein>
<dbReference type="AlphaFoldDB" id="Q0W2V8"/>
<dbReference type="eggNOG" id="arCOG00463">
    <property type="taxonomic scope" value="Archaea"/>
</dbReference>
<dbReference type="PATRIC" id="fig|351160.9.peg.997"/>
<dbReference type="PANTHER" id="PTHR37460:SF1">
    <property type="entry name" value="ENDONUCLEASE III"/>
    <property type="match status" value="1"/>
</dbReference>
<dbReference type="GeneID" id="5143520"/>
<dbReference type="EMBL" id="AM114193">
    <property type="protein sequence ID" value="CAJ37285.1"/>
    <property type="molecule type" value="Genomic_DNA"/>
</dbReference>
<dbReference type="OrthoDB" id="17296at2157"/>
<dbReference type="KEGG" id="rci:RCIX2161"/>
<evidence type="ECO:0000313" key="1">
    <source>
        <dbReference type="EMBL" id="CAJ37285.1"/>
    </source>
</evidence>